<sequence length="47" mass="4997">MFSCKMHVTGVSKQCKNLVGQNACSVTIQFQCSCRCRVQGVGITGAS</sequence>
<name>A0A0A9CE03_ARUDO</name>
<dbReference type="AlphaFoldDB" id="A0A0A9CE03"/>
<proteinExistence type="predicted"/>
<evidence type="ECO:0000313" key="1">
    <source>
        <dbReference type="EMBL" id="JAD72673.1"/>
    </source>
</evidence>
<accession>A0A0A9CE03</accession>
<protein>
    <submittedName>
        <fullName evidence="1">Uncharacterized protein</fullName>
    </submittedName>
</protein>
<reference evidence="1" key="1">
    <citation type="submission" date="2014-09" db="EMBL/GenBank/DDBJ databases">
        <authorList>
            <person name="Magalhaes I.L.F."/>
            <person name="Oliveira U."/>
            <person name="Santos F.R."/>
            <person name="Vidigal T.H.D.A."/>
            <person name="Brescovit A.D."/>
            <person name="Santos A.J."/>
        </authorList>
    </citation>
    <scope>NUCLEOTIDE SEQUENCE</scope>
    <source>
        <tissue evidence="1">Shoot tissue taken approximately 20 cm above the soil surface</tissue>
    </source>
</reference>
<reference evidence="1" key="2">
    <citation type="journal article" date="2015" name="Data Brief">
        <title>Shoot transcriptome of the giant reed, Arundo donax.</title>
        <authorList>
            <person name="Barrero R.A."/>
            <person name="Guerrero F.D."/>
            <person name="Moolhuijzen P."/>
            <person name="Goolsby J.A."/>
            <person name="Tidwell J."/>
            <person name="Bellgard S.E."/>
            <person name="Bellgard M.I."/>
        </authorList>
    </citation>
    <scope>NUCLEOTIDE SEQUENCE</scope>
    <source>
        <tissue evidence="1">Shoot tissue taken approximately 20 cm above the soil surface</tissue>
    </source>
</reference>
<organism evidence="1">
    <name type="scientific">Arundo donax</name>
    <name type="common">Giant reed</name>
    <name type="synonym">Donax arundinaceus</name>
    <dbReference type="NCBI Taxonomy" id="35708"/>
    <lineage>
        <taxon>Eukaryota</taxon>
        <taxon>Viridiplantae</taxon>
        <taxon>Streptophyta</taxon>
        <taxon>Embryophyta</taxon>
        <taxon>Tracheophyta</taxon>
        <taxon>Spermatophyta</taxon>
        <taxon>Magnoliopsida</taxon>
        <taxon>Liliopsida</taxon>
        <taxon>Poales</taxon>
        <taxon>Poaceae</taxon>
        <taxon>PACMAD clade</taxon>
        <taxon>Arundinoideae</taxon>
        <taxon>Arundineae</taxon>
        <taxon>Arundo</taxon>
    </lineage>
</organism>
<dbReference type="EMBL" id="GBRH01225222">
    <property type="protein sequence ID" value="JAD72673.1"/>
    <property type="molecule type" value="Transcribed_RNA"/>
</dbReference>